<reference evidence="2 3" key="1">
    <citation type="submission" date="2018-04" db="EMBL/GenBank/DDBJ databases">
        <title>The genome sequence of Caulobacter sp. 736.</title>
        <authorList>
            <person name="Gao J."/>
            <person name="Sun J."/>
        </authorList>
    </citation>
    <scope>NUCLEOTIDE SEQUENCE [LARGE SCALE GENOMIC DNA]</scope>
    <source>
        <strain evidence="2 3">736</strain>
    </source>
</reference>
<dbReference type="RefSeq" id="WP_116569295.1">
    <property type="nucleotide sequence ID" value="NZ_QDKP01000058.1"/>
</dbReference>
<gene>
    <name evidence="2" type="ORF">DDF65_19610</name>
</gene>
<dbReference type="Proteomes" id="UP000244913">
    <property type="component" value="Unassembled WGS sequence"/>
</dbReference>
<sequence length="72" mass="7801">MSKRGTTQPGYKNRNGQVVQGRTDTAGSDHNQLVYVLRCEACSHMYGANGSDIWLRRCPSCDGGAPGLAWAE</sequence>
<organism evidence="2 3">
    <name type="scientific">Caulobacter radicis</name>
    <dbReference type="NCBI Taxonomy" id="2172650"/>
    <lineage>
        <taxon>Bacteria</taxon>
        <taxon>Pseudomonadati</taxon>
        <taxon>Pseudomonadota</taxon>
        <taxon>Alphaproteobacteria</taxon>
        <taxon>Caulobacterales</taxon>
        <taxon>Caulobacteraceae</taxon>
        <taxon>Caulobacter</taxon>
    </lineage>
</organism>
<comment type="caution">
    <text evidence="2">The sequence shown here is derived from an EMBL/GenBank/DDBJ whole genome shotgun (WGS) entry which is preliminary data.</text>
</comment>
<feature type="region of interest" description="Disordered" evidence="1">
    <location>
        <begin position="1"/>
        <end position="25"/>
    </location>
</feature>
<accession>A0A2T9J178</accession>
<proteinExistence type="predicted"/>
<protein>
    <submittedName>
        <fullName evidence="2">Uncharacterized protein</fullName>
    </submittedName>
</protein>
<keyword evidence="3" id="KW-1185">Reference proteome</keyword>
<evidence type="ECO:0000313" key="3">
    <source>
        <dbReference type="Proteomes" id="UP000244913"/>
    </source>
</evidence>
<dbReference type="EMBL" id="QDKP01000058">
    <property type="protein sequence ID" value="PVM73829.1"/>
    <property type="molecule type" value="Genomic_DNA"/>
</dbReference>
<evidence type="ECO:0000313" key="2">
    <source>
        <dbReference type="EMBL" id="PVM73829.1"/>
    </source>
</evidence>
<name>A0A2T9J178_9CAUL</name>
<evidence type="ECO:0000256" key="1">
    <source>
        <dbReference type="SAM" id="MobiDB-lite"/>
    </source>
</evidence>
<dbReference type="AlphaFoldDB" id="A0A2T9J178"/>